<sequence>MQDPTDAPEAPGYEVRVVVVGPNVVLRLKAIPSWPVSFLKQVLANALVEIAELPGLETAENVVPRMRLGRLEYSFNDANQLWMYGLGTAPGRPLWIELRGVGAQSYTVGSNEPGESSFWAPLAGRVHRGGTETGQSITDNIVEACDAVLGTEEMDWVLAETVAVTADGAATAQKARYWLEAMKANGSTEASSGVMGIVAVRVRDAPLRDDDPPQVCGCHIVHDGVCYACVAGSHRHPTWNRQNNNSVLVYNLEYVAPHVSNYLHNNFPELELEGIIPYCPMGQETRWGTFISVACYLVSFRSLLIAAVRGLFARRGTTSVASDANARLLEVMLTDPSMYMQLVVLAEFGLGVAMPFIMWMQQRHGHRAMVAPPAFKLESPSHWETAVDVPQEIHSQILKHLTLCGSVLAEPANFFANAYHEAAAVGFSAAALAAVVKSIVQPYEKYISNRLSFWFRLPFAWPLLCDEDYGLGFAKALVDLVAKGVLKGVTGTKVDQCGILGDQALWGMVCRFAEGHEALAEEARDRVVSAIIKVFDHIPIHSALAEIAVKACRNADINELLHQVGFGAAMRRALLEFRLDDFVTEKAASDARRDLTRQDLDRRSVLEKRQAEVRDALCTTHEALFGDNADPVAVCERLAQESSAYYRGDAASVEGQLDRLGLDDAAAAPPTNREAREAAFQASSWRLLEPLAPVLLFVFQQLVLDRCINNSDVPAHLAWVLARAPAAEDDTPDKVTCRFCSRAWTSARGARGACAHVLKDHIHLKGPRALGFFQLLVGDGLEAYELPETTVVHVFDYATATPLTFLDAYVVPKVLPALITVFGQARAHHQSDATEPLDLVAALRAQFPPAPPAKPPTRSYLDALVARHAAAGDDLEEPPRAALVDVVKFLPALVITKLVGAADPAAPLAPAQVRDRETLLTLNAGVNEDLAHPEHRALTPSVSPADRFPADRP</sequence>
<feature type="region of interest" description="Disordered" evidence="1">
    <location>
        <begin position="931"/>
        <end position="953"/>
    </location>
</feature>
<protein>
    <submittedName>
        <fullName evidence="3">Uncharacterized protein</fullName>
    </submittedName>
</protein>
<dbReference type="AlphaFoldDB" id="A0A8J2SEB8"/>
<evidence type="ECO:0000256" key="2">
    <source>
        <dbReference type="SAM" id="Phobius"/>
    </source>
</evidence>
<keyword evidence="2" id="KW-0472">Membrane</keyword>
<gene>
    <name evidence="3" type="ORF">PECAL_1P24370</name>
</gene>
<keyword evidence="2" id="KW-1133">Transmembrane helix</keyword>
<dbReference type="Proteomes" id="UP000789595">
    <property type="component" value="Unassembled WGS sequence"/>
</dbReference>
<feature type="transmembrane region" description="Helical" evidence="2">
    <location>
        <begin position="338"/>
        <end position="359"/>
    </location>
</feature>
<evidence type="ECO:0000313" key="3">
    <source>
        <dbReference type="EMBL" id="CAH0365971.1"/>
    </source>
</evidence>
<keyword evidence="4" id="KW-1185">Reference proteome</keyword>
<dbReference type="EMBL" id="CAKKNE010000001">
    <property type="protein sequence ID" value="CAH0365971.1"/>
    <property type="molecule type" value="Genomic_DNA"/>
</dbReference>
<proteinExistence type="predicted"/>
<evidence type="ECO:0000256" key="1">
    <source>
        <dbReference type="SAM" id="MobiDB-lite"/>
    </source>
</evidence>
<organism evidence="3 4">
    <name type="scientific">Pelagomonas calceolata</name>
    <dbReference type="NCBI Taxonomy" id="35677"/>
    <lineage>
        <taxon>Eukaryota</taxon>
        <taxon>Sar</taxon>
        <taxon>Stramenopiles</taxon>
        <taxon>Ochrophyta</taxon>
        <taxon>Pelagophyceae</taxon>
        <taxon>Pelagomonadales</taxon>
        <taxon>Pelagomonadaceae</taxon>
        <taxon>Pelagomonas</taxon>
    </lineage>
</organism>
<reference evidence="3" key="1">
    <citation type="submission" date="2021-11" db="EMBL/GenBank/DDBJ databases">
        <authorList>
            <consortium name="Genoscope - CEA"/>
            <person name="William W."/>
        </authorList>
    </citation>
    <scope>NUCLEOTIDE SEQUENCE</scope>
</reference>
<evidence type="ECO:0000313" key="4">
    <source>
        <dbReference type="Proteomes" id="UP000789595"/>
    </source>
</evidence>
<keyword evidence="2" id="KW-0812">Transmembrane</keyword>
<accession>A0A8J2SEB8</accession>
<comment type="caution">
    <text evidence="3">The sequence shown here is derived from an EMBL/GenBank/DDBJ whole genome shotgun (WGS) entry which is preliminary data.</text>
</comment>
<feature type="transmembrane region" description="Helical" evidence="2">
    <location>
        <begin position="290"/>
        <end position="312"/>
    </location>
</feature>
<name>A0A8J2SEB8_9STRA</name>